<gene>
    <name evidence="2" type="ORF">OXX778_LOCUS9496</name>
</gene>
<evidence type="ECO:0000313" key="3">
    <source>
        <dbReference type="Proteomes" id="UP000663879"/>
    </source>
</evidence>
<dbReference type="PANTHER" id="PTHR46270:SF2">
    <property type="entry name" value="TIR DOMAIN-CONTAINING PROTEIN"/>
    <property type="match status" value="1"/>
</dbReference>
<dbReference type="InterPro" id="IPR035897">
    <property type="entry name" value="Toll_tir_struct_dom_sf"/>
</dbReference>
<dbReference type="Pfam" id="PF13676">
    <property type="entry name" value="TIR_2"/>
    <property type="match status" value="1"/>
</dbReference>
<dbReference type="PANTHER" id="PTHR46270">
    <property type="entry name" value="ARMADILLO-TYPE FOLD-RELATED"/>
    <property type="match status" value="1"/>
</dbReference>
<accession>A0A813WZB2</accession>
<evidence type="ECO:0000313" key="2">
    <source>
        <dbReference type="EMBL" id="CAF0862129.1"/>
    </source>
</evidence>
<dbReference type="GO" id="GO:0007165">
    <property type="term" value="P:signal transduction"/>
    <property type="evidence" value="ECO:0007669"/>
    <property type="project" value="InterPro"/>
</dbReference>
<name>A0A813WZB2_9BILA</name>
<dbReference type="Gene3D" id="3.40.50.10140">
    <property type="entry name" value="Toll/interleukin-1 receptor homology (TIR) domain"/>
    <property type="match status" value="1"/>
</dbReference>
<dbReference type="OrthoDB" id="10007243at2759"/>
<dbReference type="Proteomes" id="UP000663879">
    <property type="component" value="Unassembled WGS sequence"/>
</dbReference>
<dbReference type="InterPro" id="IPR000157">
    <property type="entry name" value="TIR_dom"/>
</dbReference>
<organism evidence="2 3">
    <name type="scientific">Brachionus calyciflorus</name>
    <dbReference type="NCBI Taxonomy" id="104777"/>
    <lineage>
        <taxon>Eukaryota</taxon>
        <taxon>Metazoa</taxon>
        <taxon>Spiralia</taxon>
        <taxon>Gnathifera</taxon>
        <taxon>Rotifera</taxon>
        <taxon>Eurotatoria</taxon>
        <taxon>Monogononta</taxon>
        <taxon>Pseudotrocha</taxon>
        <taxon>Ploima</taxon>
        <taxon>Brachionidae</taxon>
        <taxon>Brachionus</taxon>
    </lineage>
</organism>
<proteinExistence type="predicted"/>
<comment type="caution">
    <text evidence="2">The sequence shown here is derived from an EMBL/GenBank/DDBJ whole genome shotgun (WGS) entry which is preliminary data.</text>
</comment>
<sequence length="580" mass="68329">MENNSETIVKKSRFSNFQIYVSYCWPDRENCRNLASNLNRLGINVLFDDDKLSIDSFIAIEKCDLVLMCLSQSYLKCSSCQKEAKFIFEKRAPFLPISLDQLTSIAKYLVQLIAGKNYEKLMNSDLEYPANKNKLKKRIFNFYYKLANSRNRLIPSKKVKPEKIIKLRSQYDENLKLCIEKEKTIVNKERKHIEDIFQNENLIEYPWINRWYLKYPNVTWSNIREFTPTGYGNDAVFNICEETLDYLKSKLNKGKSIGCGGNLAHLTNKRQINLCQLSSEWDLILSKKNEGKEDESIIFYKNKIKREWRFKTALPKNGIAWRTIENKDFNLGEPREQDEINKRNFLDNDLARMEKKRNKLNSSFNINWPNTKFSLKMSKKMNNSRMMRERRWIGASIRRTATKIFRAKHRQKPEFHTGNLCFRNGGNIEELEQIYQTRPEIPSLMDLDFEGYQKLELPVDNFKPIMCKHARLPKKHKIPPLGPIRKVNFKDISTQVNFTDLKGNQDKLKTGDNFMKPRGIKSEAKTFKDSLEYEKNKYLEFGSDDQLFIDEDKISSEEESDKQRQSVNFAQISFCSIAQV</sequence>
<reference evidence="2" key="1">
    <citation type="submission" date="2021-02" db="EMBL/GenBank/DDBJ databases">
        <authorList>
            <person name="Nowell W R."/>
        </authorList>
    </citation>
    <scope>NUCLEOTIDE SEQUENCE</scope>
    <source>
        <strain evidence="2">Ploen Becks lab</strain>
    </source>
</reference>
<evidence type="ECO:0000259" key="1">
    <source>
        <dbReference type="Pfam" id="PF13676"/>
    </source>
</evidence>
<dbReference type="SUPFAM" id="SSF52200">
    <property type="entry name" value="Toll/Interleukin receptor TIR domain"/>
    <property type="match status" value="1"/>
</dbReference>
<feature type="domain" description="TIR" evidence="1">
    <location>
        <begin position="19"/>
        <end position="103"/>
    </location>
</feature>
<dbReference type="AlphaFoldDB" id="A0A813WZB2"/>
<protein>
    <recommendedName>
        <fullName evidence="1">TIR domain-containing protein</fullName>
    </recommendedName>
</protein>
<keyword evidence="3" id="KW-1185">Reference proteome</keyword>
<dbReference type="EMBL" id="CAJNOC010001406">
    <property type="protein sequence ID" value="CAF0862129.1"/>
    <property type="molecule type" value="Genomic_DNA"/>
</dbReference>